<evidence type="ECO:0008006" key="4">
    <source>
        <dbReference type="Google" id="ProtNLM"/>
    </source>
</evidence>
<keyword evidence="1" id="KW-1133">Transmembrane helix</keyword>
<keyword evidence="1" id="KW-0472">Membrane</keyword>
<dbReference type="Proteomes" id="UP000269665">
    <property type="component" value="Unassembled WGS sequence"/>
</dbReference>
<accession>A0A8B3F4I6</accession>
<dbReference type="GeneID" id="45849807"/>
<dbReference type="KEGG" id="ppar:A8F97_10065"/>
<dbReference type="RefSeq" id="WP_033071283.1">
    <property type="nucleotide sequence ID" value="NZ_CP015749.1"/>
</dbReference>
<feature type="transmembrane region" description="Helical" evidence="1">
    <location>
        <begin position="31"/>
        <end position="49"/>
    </location>
</feature>
<name>A0A8B3F4I6_PECPM</name>
<sequence length="64" mass="6909">MKKIFSPLIKAVFVGGTILAPMGHVLNQLNVNQGVSFLIVGTAGIILGYTKWSNVDFNKCNTKT</sequence>
<comment type="caution">
    <text evidence="2">The sequence shown here is derived from an EMBL/GenBank/DDBJ whole genome shotgun (WGS) entry which is preliminary data.</text>
</comment>
<gene>
    <name evidence="2" type="ORF">C5E00_02535</name>
</gene>
<protein>
    <recommendedName>
        <fullName evidence="4">Holin</fullName>
    </recommendedName>
</protein>
<keyword evidence="1" id="KW-0812">Transmembrane</keyword>
<organism evidence="2 3">
    <name type="scientific">Pectobacterium parmentieri</name>
    <dbReference type="NCBI Taxonomy" id="1905730"/>
    <lineage>
        <taxon>Bacteria</taxon>
        <taxon>Pseudomonadati</taxon>
        <taxon>Pseudomonadota</taxon>
        <taxon>Gammaproteobacteria</taxon>
        <taxon>Enterobacterales</taxon>
        <taxon>Pectobacteriaceae</taxon>
        <taxon>Pectobacterium</taxon>
    </lineage>
</organism>
<evidence type="ECO:0000313" key="2">
    <source>
        <dbReference type="EMBL" id="RKO75735.1"/>
    </source>
</evidence>
<dbReference type="AlphaFoldDB" id="A0A8B3F4I6"/>
<feature type="transmembrane region" description="Helical" evidence="1">
    <location>
        <begin position="7"/>
        <end position="25"/>
    </location>
</feature>
<reference evidence="2 3" key="1">
    <citation type="journal article" date="2018" name="BMC Genomics">
        <title>High genomic variability in the plant pathogenic bacterium Pectobacterium parmentieri deciphered from de novo assembled complete genomes.</title>
        <authorList>
            <person name="Zoledowska S."/>
            <person name="Motyka-Pomagruk A."/>
            <person name="Sledz W."/>
            <person name="Mengoni A."/>
            <person name="Lojkowska E."/>
        </authorList>
    </citation>
    <scope>NUCLEOTIDE SEQUENCE [LARGE SCALE GENOMIC DNA]</scope>
    <source>
        <strain evidence="2 3">IFB5626</strain>
    </source>
</reference>
<proteinExistence type="predicted"/>
<evidence type="ECO:0000256" key="1">
    <source>
        <dbReference type="SAM" id="Phobius"/>
    </source>
</evidence>
<dbReference type="EMBL" id="PSZG01000001">
    <property type="protein sequence ID" value="RKO75735.1"/>
    <property type="molecule type" value="Genomic_DNA"/>
</dbReference>
<evidence type="ECO:0000313" key="3">
    <source>
        <dbReference type="Proteomes" id="UP000269665"/>
    </source>
</evidence>